<accession>A0A371HGF0</accession>
<gene>
    <name evidence="1" type="ORF">CR513_14838</name>
</gene>
<protein>
    <recommendedName>
        <fullName evidence="3">Reverse transcriptase domain-containing protein</fullName>
    </recommendedName>
</protein>
<dbReference type="Proteomes" id="UP000257109">
    <property type="component" value="Unassembled WGS sequence"/>
</dbReference>
<keyword evidence="2" id="KW-1185">Reference proteome</keyword>
<evidence type="ECO:0000313" key="2">
    <source>
        <dbReference type="Proteomes" id="UP000257109"/>
    </source>
</evidence>
<evidence type="ECO:0000313" key="1">
    <source>
        <dbReference type="EMBL" id="RDY01802.1"/>
    </source>
</evidence>
<sequence>MEWCIESPLHITFKPTTKLKSLIRKSRSLSFTSGDRAPSLLCDQEVRLSGNCNYRSWRSYAWRLMRTPESTRKRILRKEFKVGQKALLFNSQLKFITCKLRSRWDGPFVVTNVFPYGVIEVRVAANNNTFKVNGHQLKPYHEGPIMSSNEGEMKVLTLRKSVILEDIPKEIPKSPNA</sequence>
<comment type="caution">
    <text evidence="1">The sequence shown here is derived from an EMBL/GenBank/DDBJ whole genome shotgun (WGS) entry which is preliminary data.</text>
</comment>
<dbReference type="AlphaFoldDB" id="A0A371HGF0"/>
<name>A0A371HGF0_MUCPR</name>
<dbReference type="EMBL" id="QJKJ01002680">
    <property type="protein sequence ID" value="RDY01802.1"/>
    <property type="molecule type" value="Genomic_DNA"/>
</dbReference>
<organism evidence="1 2">
    <name type="scientific">Mucuna pruriens</name>
    <name type="common">Velvet bean</name>
    <name type="synonym">Dolichos pruriens</name>
    <dbReference type="NCBI Taxonomy" id="157652"/>
    <lineage>
        <taxon>Eukaryota</taxon>
        <taxon>Viridiplantae</taxon>
        <taxon>Streptophyta</taxon>
        <taxon>Embryophyta</taxon>
        <taxon>Tracheophyta</taxon>
        <taxon>Spermatophyta</taxon>
        <taxon>Magnoliopsida</taxon>
        <taxon>eudicotyledons</taxon>
        <taxon>Gunneridae</taxon>
        <taxon>Pentapetalae</taxon>
        <taxon>rosids</taxon>
        <taxon>fabids</taxon>
        <taxon>Fabales</taxon>
        <taxon>Fabaceae</taxon>
        <taxon>Papilionoideae</taxon>
        <taxon>50 kb inversion clade</taxon>
        <taxon>NPAAA clade</taxon>
        <taxon>indigoferoid/millettioid clade</taxon>
        <taxon>Phaseoleae</taxon>
        <taxon>Mucuna</taxon>
    </lineage>
</organism>
<reference evidence="1" key="1">
    <citation type="submission" date="2018-05" db="EMBL/GenBank/DDBJ databases">
        <title>Draft genome of Mucuna pruriens seed.</title>
        <authorList>
            <person name="Nnadi N.E."/>
            <person name="Vos R."/>
            <person name="Hasami M.H."/>
            <person name="Devisetty U.K."/>
            <person name="Aguiy J.C."/>
        </authorList>
    </citation>
    <scope>NUCLEOTIDE SEQUENCE [LARGE SCALE GENOMIC DNA]</scope>
    <source>
        <strain evidence="1">JCA_2017</strain>
    </source>
</reference>
<feature type="non-terminal residue" evidence="1">
    <location>
        <position position="1"/>
    </location>
</feature>
<evidence type="ECO:0008006" key="3">
    <source>
        <dbReference type="Google" id="ProtNLM"/>
    </source>
</evidence>
<proteinExistence type="predicted"/>